<gene>
    <name evidence="1" type="ORF">MLD38_034268</name>
</gene>
<comment type="caution">
    <text evidence="1">The sequence shown here is derived from an EMBL/GenBank/DDBJ whole genome shotgun (WGS) entry which is preliminary data.</text>
</comment>
<sequence>MATPRPPPPQTTPSPSVEPTLRSIEAAVELVESKKEALKQAFEEFQSHSANVLSPSISISWNDVESHFSSVHSTILLKLDSVRRQHDQRKKERELEQETDEMPSCAAAELDFSRMTARRELRVLCRRMDGEGLIRYLIGHVKEREDIWDELTVALACARNVEELVLSAVSGFHREYRSERGKMSAQRSCVMVLDVFMHMTKERERQGESISAIVSDEGRGRARSLAANWKGIFKGKDVSGKLWAEVLAWLFLVGSFRLLGEHDIEEILDYCTLASHYTRSCEMCRVLDLEDRVPDIIQRLLKKRKQLLAVKLVINFGLQEKFPPGPLIKAHVDDAMKLTQKSQDGGNDSRKTQKEATVRELLALKSAIKVIKEHRLESEYPIMDLEAHIQLLEKPSGESRPIKPHSQPSKQNQNEKHGGKRKVLGRGKEQLQGRKRPRGEASSGHVSIPKMKISGTIPPVPIFQHSYPPTAVARAHGPPPYSISPPKPYHLVNSAPTASSYPGPSNGVYGIVGAPASYSSDPIPPQPYVYPSEAQTPQYYDRPNPYGGYAYPSHYNHSYYPQ</sequence>
<protein>
    <submittedName>
        <fullName evidence="1">Uncharacterized protein</fullName>
    </submittedName>
</protein>
<dbReference type="EMBL" id="CM042889">
    <property type="protein sequence ID" value="KAI4320823.1"/>
    <property type="molecule type" value="Genomic_DNA"/>
</dbReference>
<accession>A0ACB9MA06</accession>
<organism evidence="1 2">
    <name type="scientific">Melastoma candidum</name>
    <dbReference type="NCBI Taxonomy" id="119954"/>
    <lineage>
        <taxon>Eukaryota</taxon>
        <taxon>Viridiplantae</taxon>
        <taxon>Streptophyta</taxon>
        <taxon>Embryophyta</taxon>
        <taxon>Tracheophyta</taxon>
        <taxon>Spermatophyta</taxon>
        <taxon>Magnoliopsida</taxon>
        <taxon>eudicotyledons</taxon>
        <taxon>Gunneridae</taxon>
        <taxon>Pentapetalae</taxon>
        <taxon>rosids</taxon>
        <taxon>malvids</taxon>
        <taxon>Myrtales</taxon>
        <taxon>Melastomataceae</taxon>
        <taxon>Melastomatoideae</taxon>
        <taxon>Melastomateae</taxon>
        <taxon>Melastoma</taxon>
    </lineage>
</organism>
<dbReference type="Proteomes" id="UP001057402">
    <property type="component" value="Chromosome 10"/>
</dbReference>
<keyword evidence="2" id="KW-1185">Reference proteome</keyword>
<evidence type="ECO:0000313" key="1">
    <source>
        <dbReference type="EMBL" id="KAI4320823.1"/>
    </source>
</evidence>
<proteinExistence type="predicted"/>
<evidence type="ECO:0000313" key="2">
    <source>
        <dbReference type="Proteomes" id="UP001057402"/>
    </source>
</evidence>
<reference evidence="2" key="1">
    <citation type="journal article" date="2023" name="Front. Plant Sci.">
        <title>Chromosomal-level genome assembly of Melastoma candidum provides insights into trichome evolution.</title>
        <authorList>
            <person name="Zhong Y."/>
            <person name="Wu W."/>
            <person name="Sun C."/>
            <person name="Zou P."/>
            <person name="Liu Y."/>
            <person name="Dai S."/>
            <person name="Zhou R."/>
        </authorList>
    </citation>
    <scope>NUCLEOTIDE SEQUENCE [LARGE SCALE GENOMIC DNA]</scope>
</reference>
<name>A0ACB9MA06_9MYRT</name>